<sequence length="165" mass="18740">MNQVAEPIAFTPERQKRVDQMIANYPEGRQKSALLPVLHVAQEQWGWLSSEVMDHVAKLLDIQPIEVYEVATFYTMFHLDPVGKNVIEYCRTGPCCLMGAEDVYSHLKQKLGIQAGETTPDGLFSLKEVECLAACGWGPVFQIREKYYMNLTNEKVDSIIEELSQ</sequence>
<dbReference type="InterPro" id="IPR041921">
    <property type="entry name" value="NuoE_N"/>
</dbReference>
<reference evidence="8 9" key="1">
    <citation type="journal article" date="2014" name="Int. J. Syst. Evol. Microbiol.">
        <title>Complete genome sequence of Corynebacterium casei LMG S-19264T (=DSM 44701T), isolated from a smear-ripened cheese.</title>
        <authorList>
            <consortium name="US DOE Joint Genome Institute (JGI-PGF)"/>
            <person name="Walter F."/>
            <person name="Albersmeier A."/>
            <person name="Kalinowski J."/>
            <person name="Ruckert C."/>
        </authorList>
    </citation>
    <scope>NUCLEOTIDE SEQUENCE [LARGE SCALE GENOMIC DNA]</scope>
    <source>
        <strain evidence="8 9">KCTC 12866</strain>
    </source>
</reference>
<dbReference type="NCBIfam" id="NF005722">
    <property type="entry name" value="PRK07539.1-2"/>
    <property type="match status" value="1"/>
</dbReference>
<dbReference type="InterPro" id="IPR002023">
    <property type="entry name" value="NuoE-like"/>
</dbReference>
<accession>A0A8J3D451</accession>
<evidence type="ECO:0000256" key="1">
    <source>
        <dbReference type="ARBA" id="ARBA00010643"/>
    </source>
</evidence>
<protein>
    <submittedName>
        <fullName evidence="8">NADH dehydrogenase subunit E</fullName>
    </submittedName>
</protein>
<keyword evidence="3 7" id="KW-0479">Metal-binding</keyword>
<dbReference type="Proteomes" id="UP000598271">
    <property type="component" value="Unassembled WGS sequence"/>
</dbReference>
<dbReference type="Gene3D" id="3.40.30.10">
    <property type="entry name" value="Glutaredoxin"/>
    <property type="match status" value="1"/>
</dbReference>
<evidence type="ECO:0000256" key="4">
    <source>
        <dbReference type="ARBA" id="ARBA00023004"/>
    </source>
</evidence>
<name>A0A8J3D451_9BACT</name>
<proteinExistence type="inferred from homology"/>
<dbReference type="RefSeq" id="WP_262893103.1">
    <property type="nucleotide sequence ID" value="NZ_BMXF01000002.1"/>
</dbReference>
<dbReference type="PANTHER" id="PTHR10371:SF3">
    <property type="entry name" value="NADH DEHYDROGENASE [UBIQUINONE] FLAVOPROTEIN 2, MITOCHONDRIAL"/>
    <property type="match status" value="1"/>
</dbReference>
<evidence type="ECO:0000256" key="3">
    <source>
        <dbReference type="ARBA" id="ARBA00022723"/>
    </source>
</evidence>
<dbReference type="Gene3D" id="1.10.10.1590">
    <property type="entry name" value="NADH-quinone oxidoreductase subunit E"/>
    <property type="match status" value="1"/>
</dbReference>
<keyword evidence="4 7" id="KW-0408">Iron</keyword>
<dbReference type="SUPFAM" id="SSF52833">
    <property type="entry name" value="Thioredoxin-like"/>
    <property type="match status" value="1"/>
</dbReference>
<keyword evidence="5 7" id="KW-0411">Iron-sulfur</keyword>
<gene>
    <name evidence="8" type="primary">nuoE</name>
    <name evidence="8" type="ORF">GCM10007390_24510</name>
</gene>
<evidence type="ECO:0000256" key="2">
    <source>
        <dbReference type="ARBA" id="ARBA00022714"/>
    </source>
</evidence>
<dbReference type="NCBIfam" id="TIGR01958">
    <property type="entry name" value="nuoE_fam"/>
    <property type="match status" value="1"/>
</dbReference>
<dbReference type="GO" id="GO:0051537">
    <property type="term" value="F:2 iron, 2 sulfur cluster binding"/>
    <property type="evidence" value="ECO:0007669"/>
    <property type="project" value="UniProtKB-KW"/>
</dbReference>
<feature type="binding site" evidence="7">
    <location>
        <position position="90"/>
    </location>
    <ligand>
        <name>[2Fe-2S] cluster</name>
        <dbReference type="ChEBI" id="CHEBI:190135"/>
    </ligand>
</feature>
<dbReference type="FunFam" id="1.10.10.1590:FF:000001">
    <property type="entry name" value="NADH-quinone oxidoreductase subunit E"/>
    <property type="match status" value="1"/>
</dbReference>
<dbReference type="PIRSF" id="PIRSF000216">
    <property type="entry name" value="NADH_DH_24kDa"/>
    <property type="match status" value="1"/>
</dbReference>
<dbReference type="CDD" id="cd03064">
    <property type="entry name" value="TRX_Fd_NuoE"/>
    <property type="match status" value="1"/>
</dbReference>
<keyword evidence="2 7" id="KW-0001">2Fe-2S</keyword>
<dbReference type="InterPro" id="IPR042128">
    <property type="entry name" value="NuoE_dom"/>
</dbReference>
<dbReference type="Pfam" id="PF01257">
    <property type="entry name" value="2Fe-2S_thioredx"/>
    <property type="match status" value="1"/>
</dbReference>
<organism evidence="8 9">
    <name type="scientific">Persicitalea jodogahamensis</name>
    <dbReference type="NCBI Taxonomy" id="402147"/>
    <lineage>
        <taxon>Bacteria</taxon>
        <taxon>Pseudomonadati</taxon>
        <taxon>Bacteroidota</taxon>
        <taxon>Cytophagia</taxon>
        <taxon>Cytophagales</taxon>
        <taxon>Spirosomataceae</taxon>
        <taxon>Persicitalea</taxon>
    </lineage>
</organism>
<dbReference type="InterPro" id="IPR036249">
    <property type="entry name" value="Thioredoxin-like_sf"/>
</dbReference>
<dbReference type="PROSITE" id="PS01099">
    <property type="entry name" value="COMPLEX1_24K"/>
    <property type="match status" value="1"/>
</dbReference>
<evidence type="ECO:0000256" key="6">
    <source>
        <dbReference type="ARBA" id="ARBA00034078"/>
    </source>
</evidence>
<dbReference type="AlphaFoldDB" id="A0A8J3D451"/>
<feature type="binding site" evidence="7">
    <location>
        <position position="135"/>
    </location>
    <ligand>
        <name>[2Fe-2S] cluster</name>
        <dbReference type="ChEBI" id="CHEBI:190135"/>
    </ligand>
</feature>
<comment type="similarity">
    <text evidence="1">Belongs to the complex I 24 kDa subunit family.</text>
</comment>
<dbReference type="GO" id="GO:0046872">
    <property type="term" value="F:metal ion binding"/>
    <property type="evidence" value="ECO:0007669"/>
    <property type="project" value="UniProtKB-KW"/>
</dbReference>
<comment type="cofactor">
    <cofactor evidence="6">
        <name>[2Fe-2S] cluster</name>
        <dbReference type="ChEBI" id="CHEBI:190135"/>
    </cofactor>
</comment>
<evidence type="ECO:0000256" key="5">
    <source>
        <dbReference type="ARBA" id="ARBA00023014"/>
    </source>
</evidence>
<evidence type="ECO:0000313" key="8">
    <source>
        <dbReference type="EMBL" id="GHB69990.1"/>
    </source>
</evidence>
<dbReference type="GO" id="GO:0003954">
    <property type="term" value="F:NADH dehydrogenase activity"/>
    <property type="evidence" value="ECO:0007669"/>
    <property type="project" value="TreeGrafter"/>
</dbReference>
<keyword evidence="9" id="KW-1185">Reference proteome</keyword>
<comment type="caution">
    <text evidence="8">The sequence shown here is derived from an EMBL/GenBank/DDBJ whole genome shotgun (WGS) entry which is preliminary data.</text>
</comment>
<feature type="binding site" evidence="7">
    <location>
        <position position="131"/>
    </location>
    <ligand>
        <name>[2Fe-2S] cluster</name>
        <dbReference type="ChEBI" id="CHEBI:190135"/>
    </ligand>
</feature>
<dbReference type="EMBL" id="BMXF01000002">
    <property type="protein sequence ID" value="GHB69990.1"/>
    <property type="molecule type" value="Genomic_DNA"/>
</dbReference>
<feature type="binding site" evidence="7">
    <location>
        <position position="95"/>
    </location>
    <ligand>
        <name>[2Fe-2S] cluster</name>
        <dbReference type="ChEBI" id="CHEBI:190135"/>
    </ligand>
</feature>
<comment type="cofactor">
    <cofactor evidence="7">
        <name>[2Fe-2S] cluster</name>
        <dbReference type="ChEBI" id="CHEBI:190135"/>
    </cofactor>
    <text evidence="7">Binds 1 [2Fe-2S] cluster.</text>
</comment>
<dbReference type="PANTHER" id="PTHR10371">
    <property type="entry name" value="NADH DEHYDROGENASE UBIQUINONE FLAVOPROTEIN 2, MITOCHONDRIAL"/>
    <property type="match status" value="1"/>
</dbReference>
<evidence type="ECO:0000256" key="7">
    <source>
        <dbReference type="PIRSR" id="PIRSR000216-1"/>
    </source>
</evidence>
<evidence type="ECO:0000313" key="9">
    <source>
        <dbReference type="Proteomes" id="UP000598271"/>
    </source>
</evidence>